<dbReference type="EMBL" id="PQXO01000113">
    <property type="protein sequence ID" value="TGO89353.1"/>
    <property type="molecule type" value="Genomic_DNA"/>
</dbReference>
<gene>
    <name evidence="1" type="ORF">BPOR_0113g00060</name>
</gene>
<dbReference type="Proteomes" id="UP000297280">
    <property type="component" value="Unassembled WGS sequence"/>
</dbReference>
<reference evidence="1 2" key="1">
    <citation type="submission" date="2017-12" db="EMBL/GenBank/DDBJ databases">
        <title>Comparative genomics of Botrytis spp.</title>
        <authorList>
            <person name="Valero-Jimenez C.A."/>
            <person name="Tapia P."/>
            <person name="Veloso J."/>
            <person name="Silva-Moreno E."/>
            <person name="Staats M."/>
            <person name="Valdes J.H."/>
            <person name="Van Kan J.A.L."/>
        </authorList>
    </citation>
    <scope>NUCLEOTIDE SEQUENCE [LARGE SCALE GENOMIC DNA]</scope>
    <source>
        <strain evidence="1 2">MUCL3349</strain>
    </source>
</reference>
<evidence type="ECO:0000313" key="1">
    <source>
        <dbReference type="EMBL" id="TGO89353.1"/>
    </source>
</evidence>
<accession>A0A4Z1KYA3</accession>
<evidence type="ECO:0000313" key="2">
    <source>
        <dbReference type="Proteomes" id="UP000297280"/>
    </source>
</evidence>
<sequence length="220" mass="24487">METPKPTGIRLSQQWLDSDAQQRKPLSQIWVQVRARDEHTLRRLGFGQEDIDHDLAILSADSDPEHLASIEKRNAEIHAEMAVRHAKKPEKLGVPTRSKIKTRKLPNTDDEKNSVEILCEPTTTPATSAPLPTPKVLVIPWNSLVDAMADAGFIASQSAGGSAVQFEPDASSPWFGQGQIVFHKPHLERVVDAIMLGAMGKRMEKWLGWSDENFEVGKKQ</sequence>
<protein>
    <submittedName>
        <fullName evidence="1">Uncharacterized protein</fullName>
    </submittedName>
</protein>
<proteinExistence type="predicted"/>
<organism evidence="1 2">
    <name type="scientific">Botrytis porri</name>
    <dbReference type="NCBI Taxonomy" id="87229"/>
    <lineage>
        <taxon>Eukaryota</taxon>
        <taxon>Fungi</taxon>
        <taxon>Dikarya</taxon>
        <taxon>Ascomycota</taxon>
        <taxon>Pezizomycotina</taxon>
        <taxon>Leotiomycetes</taxon>
        <taxon>Helotiales</taxon>
        <taxon>Sclerotiniaceae</taxon>
        <taxon>Botrytis</taxon>
    </lineage>
</organism>
<name>A0A4Z1KYA3_9HELO</name>
<keyword evidence="2" id="KW-1185">Reference proteome</keyword>
<dbReference type="AlphaFoldDB" id="A0A4Z1KYA3"/>
<comment type="caution">
    <text evidence="1">The sequence shown here is derived from an EMBL/GenBank/DDBJ whole genome shotgun (WGS) entry which is preliminary data.</text>
</comment>
<dbReference type="STRING" id="87229.A0A4Z1KYA3"/>